<feature type="region of interest" description="Disordered" evidence="1">
    <location>
        <begin position="425"/>
        <end position="512"/>
    </location>
</feature>
<dbReference type="InterPro" id="IPR019337">
    <property type="entry name" value="Telomere_length_regulation_dom"/>
</dbReference>
<evidence type="ECO:0000256" key="1">
    <source>
        <dbReference type="SAM" id="MobiDB-lite"/>
    </source>
</evidence>
<reference evidence="3 4" key="1">
    <citation type="submission" date="2020-04" db="EMBL/GenBank/DDBJ databases">
        <authorList>
            <person name="Laetsch R D."/>
            <person name="Stevens L."/>
            <person name="Kumar S."/>
            <person name="Blaxter L. M."/>
        </authorList>
    </citation>
    <scope>NUCLEOTIDE SEQUENCE [LARGE SCALE GENOMIC DNA]</scope>
</reference>
<protein>
    <recommendedName>
        <fullName evidence="2">Telomere length regulation protein conserved domain-containing protein</fullName>
    </recommendedName>
</protein>
<sequence length="1246" mass="144950">MSKNFPAALDYLGKEAEEFCPAHNLYLKPLAIIKITVSLPKMTIPGQSISNWDLMEKLKKAVDPIQMDSIKVRESNVDSVIFEAELLSIGIMKKAMSILDTFAMKVSGFAEPLRVKTKEAKQDFPSRHDWDLWFMKNKMDETKPGERPDTIYLAKVPVKWFNEGKGDLPSEKMLKEAFEVFGPIRTVDIPICDPLRLEMSSKISGIQQKGFGLGQDIFFEAYVQFMEYKGFATAMDSLRNRKWAKRIDGRFFQAHVKVDFDKTRHLSQASIDKRFEAKRKIENERIKKENEEKKKKLEEEMRRKKEQEEKDRRREEREKRRREKRELERLQEEERRKKEKFKKETEQRALASRKSEALRLLKHIFSNIEAKEERRKRKEEEKLKEELKQIENLEDQPVEKEEALRHALLVQRELRMRERLKEKLEAAVKENEKQKKSKSKHKSKRRDSSSESDSSSLTEFGWSSEEERRRKRRSLRNSRNGQRRRYSEESPARNNRRRSHSSSDSYDHKRSRNILEEVRRQTHNRNEQTVDAIWSSIDVLTKVLTSKEMYTKIDPIIEECDPVSSIILLTSVISKTRKIPFSKIRYLVNWVQLIIAKNVSKFIESQLDAPADDDFRKQSNQEFAVAYLSLPGKISNYRAIASSSKDQEIIDNCTKALENSLVSALETALESAIEKIGSSSCVNLELISFFLTKGRNLRIEEKKSNLLSVIFEWICEKPKDNLKWDRIAQRMFTDESCGVREFEALSTNIAILAKNCDQLERCFGGAIKTSVILNRVITVKVIFQRILPFCSLAAILDYIHRFLKEPGILKVLEMAIQVWINASFIRAATIEQYRHTTRVLLYCFYILKNDPSSKVVWATVFAKINDGIHERISNSDLEIRQTGMFIGETLSRFVDVVDEKVLNFDYKDDEWLNEMRGIIEKGYEPEPKKTEDNVTSNLTHVQEVPSYFNHLPTPPSLRETSEAVDSDDDDDFPVYEIPEEEKQFQKLRISDEPLKKADPPKYIADAFEQLHEKERYEVFEAALSALEDMIKRNALGFPEIATRLAVRLLYLDDKFSTPNFEEIRKNCIVACMVQKPSVVPDMINVMLSADPTVTHRFLVLECIRNAAKELCKPKEIVLKANNTGGINEEGKDNILLSRIIFTACEVFSYAGLCPKTPQMAVNLIEFVAPLRYFEETNVRISVMFAHCTVMELVPEEILLTIFSTDAINIWFDWARSSFENPETNEHERKLASCVMNEVINKIKHEI</sequence>
<dbReference type="AlphaFoldDB" id="A0A8S1ES39"/>
<dbReference type="InterPro" id="IPR038528">
    <property type="entry name" value="TEL2_C_sf"/>
</dbReference>
<dbReference type="Proteomes" id="UP000494206">
    <property type="component" value="Unassembled WGS sequence"/>
</dbReference>
<dbReference type="OrthoDB" id="1918237at2759"/>
<dbReference type="EMBL" id="CADEPM010000003">
    <property type="protein sequence ID" value="CAB3402766.1"/>
    <property type="molecule type" value="Genomic_DNA"/>
</dbReference>
<evidence type="ECO:0000313" key="3">
    <source>
        <dbReference type="EMBL" id="CAB3402766.1"/>
    </source>
</evidence>
<feature type="compositionally biased region" description="Basic residues" evidence="1">
    <location>
        <begin position="435"/>
        <end position="445"/>
    </location>
</feature>
<feature type="region of interest" description="Disordered" evidence="1">
    <location>
        <begin position="949"/>
        <end position="968"/>
    </location>
</feature>
<feature type="compositionally biased region" description="Basic and acidic residues" evidence="1">
    <location>
        <begin position="425"/>
        <end position="434"/>
    </location>
</feature>
<feature type="compositionally biased region" description="Basic residues" evidence="1">
    <location>
        <begin position="469"/>
        <end position="484"/>
    </location>
</feature>
<feature type="region of interest" description="Disordered" evidence="1">
    <location>
        <begin position="371"/>
        <end position="401"/>
    </location>
</feature>
<feature type="domain" description="Telomere length regulation protein conserved" evidence="2">
    <location>
        <begin position="1000"/>
        <end position="1107"/>
    </location>
</feature>
<dbReference type="PANTHER" id="PTHR12484">
    <property type="entry name" value="B-LYMPHOCYTE ANTIGEN-RELATED"/>
    <property type="match status" value="1"/>
</dbReference>
<organism evidence="3 4">
    <name type="scientific">Caenorhabditis bovis</name>
    <dbReference type="NCBI Taxonomy" id="2654633"/>
    <lineage>
        <taxon>Eukaryota</taxon>
        <taxon>Metazoa</taxon>
        <taxon>Ecdysozoa</taxon>
        <taxon>Nematoda</taxon>
        <taxon>Chromadorea</taxon>
        <taxon>Rhabditida</taxon>
        <taxon>Rhabditina</taxon>
        <taxon>Rhabditomorpha</taxon>
        <taxon>Rhabditoidea</taxon>
        <taxon>Rhabditidae</taxon>
        <taxon>Peloderinae</taxon>
        <taxon>Caenorhabditis</taxon>
    </lineage>
</organism>
<accession>A0A8S1ES39</accession>
<dbReference type="InterPro" id="IPR056852">
    <property type="entry name" value="AK17A/B"/>
</dbReference>
<keyword evidence="4" id="KW-1185">Reference proteome</keyword>
<dbReference type="CDD" id="cd12264">
    <property type="entry name" value="RRM_AKAP17A"/>
    <property type="match status" value="1"/>
</dbReference>
<evidence type="ECO:0000259" key="2">
    <source>
        <dbReference type="Pfam" id="PF10193"/>
    </source>
</evidence>
<name>A0A8S1ES39_9PELO</name>
<feature type="region of interest" description="Disordered" evidence="1">
    <location>
        <begin position="296"/>
        <end position="326"/>
    </location>
</feature>
<comment type="caution">
    <text evidence="3">The sequence shown here is derived from an EMBL/GenBank/DDBJ whole genome shotgun (WGS) entry which is preliminary data.</text>
</comment>
<evidence type="ECO:0000313" key="4">
    <source>
        <dbReference type="Proteomes" id="UP000494206"/>
    </source>
</evidence>
<gene>
    <name evidence="3" type="ORF">CBOVIS_LOCUS5340</name>
</gene>
<dbReference type="Pfam" id="PF25015">
    <property type="entry name" value="RBD_AKAP-17A"/>
    <property type="match status" value="1"/>
</dbReference>
<dbReference type="Gene3D" id="1.25.40.720">
    <property type="entry name" value="Telomere length regulation protein 2, C-terminal domain"/>
    <property type="match status" value="1"/>
</dbReference>
<dbReference type="Pfam" id="PF10193">
    <property type="entry name" value="Telomere_reg-2"/>
    <property type="match status" value="1"/>
</dbReference>
<proteinExistence type="predicted"/>
<dbReference type="PANTHER" id="PTHR12484:SF4">
    <property type="entry name" value="A-KINASE ANCHOR PROTEIN 17A"/>
    <property type="match status" value="1"/>
</dbReference>